<keyword evidence="2" id="KW-0732">Signal</keyword>
<evidence type="ECO:0000313" key="4">
    <source>
        <dbReference type="Proteomes" id="UP000006911"/>
    </source>
</evidence>
<accession>D5G723</accession>
<dbReference type="Proteomes" id="UP000006911">
    <property type="component" value="Unassembled WGS sequence"/>
</dbReference>
<dbReference type="GeneID" id="9182507"/>
<dbReference type="EMBL" id="FN430020">
    <property type="protein sequence ID" value="CAZ80316.1"/>
    <property type="molecule type" value="Genomic_DNA"/>
</dbReference>
<evidence type="ECO:0000256" key="2">
    <source>
        <dbReference type="SAM" id="SignalP"/>
    </source>
</evidence>
<dbReference type="InParanoid" id="D5G723"/>
<dbReference type="OMA" id="FMCASFA"/>
<feature type="compositionally biased region" description="Low complexity" evidence="1">
    <location>
        <begin position="121"/>
        <end position="144"/>
    </location>
</feature>
<feature type="region of interest" description="Disordered" evidence="1">
    <location>
        <begin position="112"/>
        <end position="158"/>
    </location>
</feature>
<reference evidence="3 4" key="1">
    <citation type="journal article" date="2010" name="Nature">
        <title>Perigord black truffle genome uncovers evolutionary origins and mechanisms of symbiosis.</title>
        <authorList>
            <person name="Martin F."/>
            <person name="Kohler A."/>
            <person name="Murat C."/>
            <person name="Balestrini R."/>
            <person name="Coutinho P.M."/>
            <person name="Jaillon O."/>
            <person name="Montanini B."/>
            <person name="Morin E."/>
            <person name="Noel B."/>
            <person name="Percudani R."/>
            <person name="Porcel B."/>
            <person name="Rubini A."/>
            <person name="Amicucci A."/>
            <person name="Amselem J."/>
            <person name="Anthouard V."/>
            <person name="Arcioni S."/>
            <person name="Artiguenave F."/>
            <person name="Aury J.M."/>
            <person name="Ballario P."/>
            <person name="Bolchi A."/>
            <person name="Brenna A."/>
            <person name="Brun A."/>
            <person name="Buee M."/>
            <person name="Cantarel B."/>
            <person name="Chevalier G."/>
            <person name="Couloux A."/>
            <person name="Da Silva C."/>
            <person name="Denoeud F."/>
            <person name="Duplessis S."/>
            <person name="Ghignone S."/>
            <person name="Hilselberger B."/>
            <person name="Iotti M."/>
            <person name="Marcais B."/>
            <person name="Mello A."/>
            <person name="Miranda M."/>
            <person name="Pacioni G."/>
            <person name="Quesneville H."/>
            <person name="Riccioni C."/>
            <person name="Ruotolo R."/>
            <person name="Splivallo R."/>
            <person name="Stocchi V."/>
            <person name="Tisserant E."/>
            <person name="Viscomi A.R."/>
            <person name="Zambonelli A."/>
            <person name="Zampieri E."/>
            <person name="Henrissat B."/>
            <person name="Lebrun M.H."/>
            <person name="Paolocci F."/>
            <person name="Bonfante P."/>
            <person name="Ottonello S."/>
            <person name="Wincker P."/>
        </authorList>
    </citation>
    <scope>NUCLEOTIDE SEQUENCE [LARGE SCALE GENOMIC DNA]</scope>
    <source>
        <strain evidence="3 4">Mel28</strain>
    </source>
</reference>
<evidence type="ECO:0000313" key="3">
    <source>
        <dbReference type="EMBL" id="CAZ80316.1"/>
    </source>
</evidence>
<dbReference type="KEGG" id="tml:GSTUM_00004567001"/>
<proteinExistence type="predicted"/>
<dbReference type="AlphaFoldDB" id="D5G723"/>
<gene>
    <name evidence="3" type="ORF">GSTUM_00004567001</name>
</gene>
<name>D5G723_TUBMM</name>
<feature type="signal peptide" evidence="2">
    <location>
        <begin position="1"/>
        <end position="17"/>
    </location>
</feature>
<protein>
    <submittedName>
        <fullName evidence="3">(Perigord truffle) hypothetical protein</fullName>
    </submittedName>
</protein>
<evidence type="ECO:0000256" key="1">
    <source>
        <dbReference type="SAM" id="MobiDB-lite"/>
    </source>
</evidence>
<feature type="chain" id="PRO_5003072227" evidence="2">
    <location>
        <begin position="18"/>
        <end position="259"/>
    </location>
</feature>
<dbReference type="HOGENOM" id="CLU_1074389_0_0_1"/>
<keyword evidence="4" id="KW-1185">Reference proteome</keyword>
<dbReference type="RefSeq" id="XP_002836125.1">
    <property type="nucleotide sequence ID" value="XM_002836079.1"/>
</dbReference>
<organism evidence="3 4">
    <name type="scientific">Tuber melanosporum (strain Mel28)</name>
    <name type="common">Perigord black truffle</name>
    <dbReference type="NCBI Taxonomy" id="656061"/>
    <lineage>
        <taxon>Eukaryota</taxon>
        <taxon>Fungi</taxon>
        <taxon>Dikarya</taxon>
        <taxon>Ascomycota</taxon>
        <taxon>Pezizomycotina</taxon>
        <taxon>Pezizomycetes</taxon>
        <taxon>Pezizales</taxon>
        <taxon>Tuberaceae</taxon>
        <taxon>Tuber</taxon>
    </lineage>
</organism>
<sequence length="259" mass="26070">MRFSILPTLLIVTSVSAVSLSDISPLPSNSVTPGCESAYGEPMPACPSDLRASKQCSAGCSAALDETAKKVIVACRQAFIGPDTLLRRVLDGGIQKTLCGAAVSTPVYVASSTGSDSVPGAKTTTTTASPTSTSTSASTLTKSTVPTRAPSFSGSMTLSIERPTGSSSLAGLLTLDNSPAPTGSFETADSSFTRIFYNPNSTSTAESASIAAASTTSNGMSGNGSPFTSGEINSAPPSSINAQKGAWVVFALLAAFLCL</sequence>